<feature type="compositionally biased region" description="Basic residues" evidence="1">
    <location>
        <begin position="14"/>
        <end position="26"/>
    </location>
</feature>
<evidence type="ECO:0000313" key="3">
    <source>
        <dbReference type="Proteomes" id="UP000036403"/>
    </source>
</evidence>
<gene>
    <name evidence="2" type="ORF">RF55_8602</name>
</gene>
<keyword evidence="3" id="KW-1185">Reference proteome</keyword>
<evidence type="ECO:0000256" key="1">
    <source>
        <dbReference type="SAM" id="MobiDB-lite"/>
    </source>
</evidence>
<evidence type="ECO:0000313" key="2">
    <source>
        <dbReference type="EMBL" id="KMQ91522.1"/>
    </source>
</evidence>
<dbReference type="Proteomes" id="UP000036403">
    <property type="component" value="Unassembled WGS sequence"/>
</dbReference>
<accession>A0A0J7KMI9</accession>
<comment type="caution">
    <text evidence="2">The sequence shown here is derived from an EMBL/GenBank/DDBJ whole genome shotgun (WGS) entry which is preliminary data.</text>
</comment>
<feature type="region of interest" description="Disordered" evidence="1">
    <location>
        <begin position="183"/>
        <end position="244"/>
    </location>
</feature>
<name>A0A0J7KMI9_LASNI</name>
<feature type="region of interest" description="Disordered" evidence="1">
    <location>
        <begin position="1"/>
        <end position="57"/>
    </location>
</feature>
<dbReference type="AlphaFoldDB" id="A0A0J7KMI9"/>
<proteinExistence type="predicted"/>
<reference evidence="2 3" key="1">
    <citation type="submission" date="2015-04" db="EMBL/GenBank/DDBJ databases">
        <title>Lasius niger genome sequencing.</title>
        <authorList>
            <person name="Konorov E.A."/>
            <person name="Nikitin M.A."/>
            <person name="Kirill M.V."/>
            <person name="Chang P."/>
        </authorList>
    </citation>
    <scope>NUCLEOTIDE SEQUENCE [LARGE SCALE GENOMIC DNA]</scope>
    <source>
        <tissue evidence="2">Whole</tissue>
    </source>
</reference>
<organism evidence="2 3">
    <name type="scientific">Lasius niger</name>
    <name type="common">Black garden ant</name>
    <dbReference type="NCBI Taxonomy" id="67767"/>
    <lineage>
        <taxon>Eukaryota</taxon>
        <taxon>Metazoa</taxon>
        <taxon>Ecdysozoa</taxon>
        <taxon>Arthropoda</taxon>
        <taxon>Hexapoda</taxon>
        <taxon>Insecta</taxon>
        <taxon>Pterygota</taxon>
        <taxon>Neoptera</taxon>
        <taxon>Endopterygota</taxon>
        <taxon>Hymenoptera</taxon>
        <taxon>Apocrita</taxon>
        <taxon>Aculeata</taxon>
        <taxon>Formicoidea</taxon>
        <taxon>Formicidae</taxon>
        <taxon>Formicinae</taxon>
        <taxon>Lasius</taxon>
        <taxon>Lasius</taxon>
    </lineage>
</organism>
<feature type="compositionally biased region" description="Basic and acidic residues" evidence="1">
    <location>
        <begin position="1"/>
        <end position="13"/>
    </location>
</feature>
<sequence length="244" mass="27895">MEGQPDEPRVDQGRRRRRRTRMRRSGQRWGSQRRILQVWSSDQRRPKDKNQLNSPRAVTQLSETKASGRGLVFFDAILVACHFGTRVGEAAHEHKGIRGQRTGQHKRSAWKQRTIFECETINGSKLDTKDQRVNVGHKEIAGQPPETINRRLNKGEEVFWCRNIDCWRLNSLATVFSRGEEVEEMQAASPKGTLTDEEPVPAQESMEEATVRVEEATEEKLETSDTNVVERTVPEEEAPKPATP</sequence>
<protein>
    <submittedName>
        <fullName evidence="2">Uncharacterized protein</fullName>
    </submittedName>
</protein>
<feature type="compositionally biased region" description="Basic and acidic residues" evidence="1">
    <location>
        <begin position="232"/>
        <end position="244"/>
    </location>
</feature>
<feature type="compositionally biased region" description="Basic and acidic residues" evidence="1">
    <location>
        <begin position="209"/>
        <end position="223"/>
    </location>
</feature>
<dbReference type="PaxDb" id="67767-A0A0J7KMI9"/>
<dbReference type="EMBL" id="LBMM01005439">
    <property type="protein sequence ID" value="KMQ91522.1"/>
    <property type="molecule type" value="Genomic_DNA"/>
</dbReference>